<evidence type="ECO:0000259" key="9">
    <source>
        <dbReference type="PROSITE" id="PS50113"/>
    </source>
</evidence>
<evidence type="ECO:0000313" key="10">
    <source>
        <dbReference type="EMBL" id="RMA58703.1"/>
    </source>
</evidence>
<dbReference type="InterPro" id="IPR004358">
    <property type="entry name" value="Sig_transdc_His_kin-like_C"/>
</dbReference>
<dbReference type="SMART" id="SM00387">
    <property type="entry name" value="HATPase_c"/>
    <property type="match status" value="1"/>
</dbReference>
<evidence type="ECO:0000256" key="4">
    <source>
        <dbReference type="ARBA" id="ARBA00022679"/>
    </source>
</evidence>
<dbReference type="OrthoDB" id="9808408at2"/>
<evidence type="ECO:0000313" key="11">
    <source>
        <dbReference type="Proteomes" id="UP000271339"/>
    </source>
</evidence>
<dbReference type="InterPro" id="IPR003594">
    <property type="entry name" value="HATPase_dom"/>
</dbReference>
<dbReference type="CDD" id="cd00075">
    <property type="entry name" value="HATPase"/>
    <property type="match status" value="1"/>
</dbReference>
<keyword evidence="5" id="KW-0418">Kinase</keyword>
<comment type="catalytic activity">
    <reaction evidence="1">
        <text>ATP + protein L-histidine = ADP + protein N-phospho-L-histidine.</text>
        <dbReference type="EC" id="2.7.13.3"/>
    </reaction>
</comment>
<dbReference type="InterPro" id="IPR000014">
    <property type="entry name" value="PAS"/>
</dbReference>
<feature type="domain" description="PAS" evidence="8">
    <location>
        <begin position="8"/>
        <end position="78"/>
    </location>
</feature>
<feature type="domain" description="Histidine kinase" evidence="7">
    <location>
        <begin position="286"/>
        <end position="502"/>
    </location>
</feature>
<evidence type="ECO:0000259" key="8">
    <source>
        <dbReference type="PROSITE" id="PS50112"/>
    </source>
</evidence>
<evidence type="ECO:0000256" key="2">
    <source>
        <dbReference type="ARBA" id="ARBA00012438"/>
    </source>
</evidence>
<dbReference type="AlphaFoldDB" id="A0A3L9YDA4"/>
<dbReference type="SMART" id="SM00091">
    <property type="entry name" value="PAS"/>
    <property type="match status" value="2"/>
</dbReference>
<keyword evidence="3" id="KW-0597">Phosphoprotein</keyword>
<dbReference type="PROSITE" id="PS50112">
    <property type="entry name" value="PAS"/>
    <property type="match status" value="1"/>
</dbReference>
<dbReference type="PROSITE" id="PS50109">
    <property type="entry name" value="HIS_KIN"/>
    <property type="match status" value="1"/>
</dbReference>
<proteinExistence type="predicted"/>
<dbReference type="InterPro" id="IPR003661">
    <property type="entry name" value="HisK_dim/P_dom"/>
</dbReference>
<dbReference type="CDD" id="cd00130">
    <property type="entry name" value="PAS"/>
    <property type="match status" value="2"/>
</dbReference>
<dbReference type="Pfam" id="PF00512">
    <property type="entry name" value="HisKA"/>
    <property type="match status" value="1"/>
</dbReference>
<dbReference type="GO" id="GO:0000155">
    <property type="term" value="F:phosphorelay sensor kinase activity"/>
    <property type="evidence" value="ECO:0007669"/>
    <property type="project" value="InterPro"/>
</dbReference>
<keyword evidence="11" id="KW-1185">Reference proteome</keyword>
<evidence type="ECO:0000256" key="3">
    <source>
        <dbReference type="ARBA" id="ARBA00022553"/>
    </source>
</evidence>
<dbReference type="SUPFAM" id="SSF55785">
    <property type="entry name" value="PYP-like sensor domain (PAS domain)"/>
    <property type="match status" value="2"/>
</dbReference>
<comment type="caution">
    <text evidence="10">The sequence shown here is derived from an EMBL/GenBank/DDBJ whole genome shotgun (WGS) entry which is preliminary data.</text>
</comment>
<keyword evidence="6" id="KW-0902">Two-component regulatory system</keyword>
<dbReference type="Pfam" id="PF13426">
    <property type="entry name" value="PAS_9"/>
    <property type="match status" value="2"/>
</dbReference>
<dbReference type="PANTHER" id="PTHR43711:SF26">
    <property type="entry name" value="SENSOR HISTIDINE KINASE RCSC"/>
    <property type="match status" value="1"/>
</dbReference>
<dbReference type="Gene3D" id="3.30.565.10">
    <property type="entry name" value="Histidine kinase-like ATPase, C-terminal domain"/>
    <property type="match status" value="1"/>
</dbReference>
<evidence type="ECO:0000256" key="5">
    <source>
        <dbReference type="ARBA" id="ARBA00022777"/>
    </source>
</evidence>
<evidence type="ECO:0000259" key="7">
    <source>
        <dbReference type="PROSITE" id="PS50109"/>
    </source>
</evidence>
<dbReference type="SMART" id="SM00388">
    <property type="entry name" value="HisKA"/>
    <property type="match status" value="1"/>
</dbReference>
<dbReference type="InterPro" id="IPR050736">
    <property type="entry name" value="Sensor_HK_Regulatory"/>
</dbReference>
<dbReference type="Gene3D" id="1.10.287.130">
    <property type="match status" value="1"/>
</dbReference>
<dbReference type="EMBL" id="REFC01000013">
    <property type="protein sequence ID" value="RMA58703.1"/>
    <property type="molecule type" value="Genomic_DNA"/>
</dbReference>
<protein>
    <recommendedName>
        <fullName evidence="2">histidine kinase</fullName>
        <ecNumber evidence="2">2.7.13.3</ecNumber>
    </recommendedName>
</protein>
<gene>
    <name evidence="10" type="ORF">BXY75_2080</name>
</gene>
<dbReference type="Pfam" id="PF02518">
    <property type="entry name" value="HATPase_c"/>
    <property type="match status" value="1"/>
</dbReference>
<dbReference type="Proteomes" id="UP000271339">
    <property type="component" value="Unassembled WGS sequence"/>
</dbReference>
<organism evidence="10 11">
    <name type="scientific">Ulvibacter antarcticus</name>
    <dbReference type="NCBI Taxonomy" id="442714"/>
    <lineage>
        <taxon>Bacteria</taxon>
        <taxon>Pseudomonadati</taxon>
        <taxon>Bacteroidota</taxon>
        <taxon>Flavobacteriia</taxon>
        <taxon>Flavobacteriales</taxon>
        <taxon>Flavobacteriaceae</taxon>
        <taxon>Ulvibacter</taxon>
    </lineage>
</organism>
<dbReference type="EC" id="2.7.13.3" evidence="2"/>
<dbReference type="NCBIfam" id="TIGR00229">
    <property type="entry name" value="sensory_box"/>
    <property type="match status" value="2"/>
</dbReference>
<dbReference type="PANTHER" id="PTHR43711">
    <property type="entry name" value="TWO-COMPONENT HISTIDINE KINASE"/>
    <property type="match status" value="1"/>
</dbReference>
<reference evidence="10 11" key="1">
    <citation type="submission" date="2018-10" db="EMBL/GenBank/DDBJ databases">
        <title>Genomic Encyclopedia of Archaeal and Bacterial Type Strains, Phase II (KMG-II): from individual species to whole genera.</title>
        <authorList>
            <person name="Goeker M."/>
        </authorList>
    </citation>
    <scope>NUCLEOTIDE SEQUENCE [LARGE SCALE GENOMIC DNA]</scope>
    <source>
        <strain evidence="10 11">DSM 23424</strain>
    </source>
</reference>
<evidence type="ECO:0000256" key="6">
    <source>
        <dbReference type="ARBA" id="ARBA00023012"/>
    </source>
</evidence>
<dbReference type="InterPro" id="IPR035965">
    <property type="entry name" value="PAS-like_dom_sf"/>
</dbReference>
<dbReference type="SUPFAM" id="SSF47384">
    <property type="entry name" value="Homodimeric domain of signal transducing histidine kinase"/>
    <property type="match status" value="1"/>
</dbReference>
<name>A0A3L9YDA4_9FLAO</name>
<dbReference type="PRINTS" id="PR00344">
    <property type="entry name" value="BCTRLSENSOR"/>
</dbReference>
<dbReference type="Gene3D" id="3.30.450.20">
    <property type="entry name" value="PAS domain"/>
    <property type="match status" value="2"/>
</dbReference>
<dbReference type="InterPro" id="IPR036890">
    <property type="entry name" value="HATPase_C_sf"/>
</dbReference>
<dbReference type="CDD" id="cd00082">
    <property type="entry name" value="HisKA"/>
    <property type="match status" value="1"/>
</dbReference>
<dbReference type="InterPro" id="IPR000700">
    <property type="entry name" value="PAS-assoc_C"/>
</dbReference>
<keyword evidence="4" id="KW-0808">Transferase</keyword>
<dbReference type="InterPro" id="IPR001610">
    <property type="entry name" value="PAC"/>
</dbReference>
<sequence>MKVFEEKKGNIFKLLSEAISEGIIIVNIKQEIVASNEAANEMFGYAEGELIGKPLELLIPKQYRKNHDGHFNGFLKKSNTRQMGHGRDLYGLTKDGVQIPVEAGLNPFEIYGSQYIMALVSDISVRKEMEQELRQWSNIFNESLNEIFIFDSETLRFTNVNKGAQINIGYSLEELKNFTPVDIKPDFDETSFRELLIPLLDKTIEKLDFETFHQRKDGSLYPVEVHLQSSMIGDKQMFVAIILDISERFEYTQKLENTVKERTRQLSEALVKERELNDLKTKFLSLVSHEFKTPLSGIFSSINLLERYTESEQQDKRNKHIKTIRSKVKYLDNILTDFLSVERLESGNQAYKFSNFPISKVINEVVYDANMLLKDGQKINYPNNIDEIYIDFDENILQLIMVNLVNNAIKYSPEYSTVDIDFTFENNQLTIEIKDEGIGIPDSEKKYMFNRYFRAENALLIQGTGIGLNIVKSHLENLGGTITFESEENVGSVFSIKVPLNSNNS</sequence>
<evidence type="ECO:0000256" key="1">
    <source>
        <dbReference type="ARBA" id="ARBA00000085"/>
    </source>
</evidence>
<accession>A0A3L9YDA4</accession>
<dbReference type="InterPro" id="IPR005467">
    <property type="entry name" value="His_kinase_dom"/>
</dbReference>
<dbReference type="RefSeq" id="WP_121907651.1">
    <property type="nucleotide sequence ID" value="NZ_REFC01000013.1"/>
</dbReference>
<dbReference type="SMART" id="SM00086">
    <property type="entry name" value="PAC"/>
    <property type="match status" value="2"/>
</dbReference>
<dbReference type="InterPro" id="IPR036097">
    <property type="entry name" value="HisK_dim/P_sf"/>
</dbReference>
<feature type="domain" description="PAC" evidence="9">
    <location>
        <begin position="205"/>
        <end position="257"/>
    </location>
</feature>
<dbReference type="PROSITE" id="PS50113">
    <property type="entry name" value="PAC"/>
    <property type="match status" value="1"/>
</dbReference>
<dbReference type="SUPFAM" id="SSF55874">
    <property type="entry name" value="ATPase domain of HSP90 chaperone/DNA topoisomerase II/histidine kinase"/>
    <property type="match status" value="1"/>
</dbReference>